<organism evidence="11 12">
    <name type="scientific">Solea senegalensis</name>
    <name type="common">Senegalese sole</name>
    <dbReference type="NCBI Taxonomy" id="28829"/>
    <lineage>
        <taxon>Eukaryota</taxon>
        <taxon>Metazoa</taxon>
        <taxon>Chordata</taxon>
        <taxon>Craniata</taxon>
        <taxon>Vertebrata</taxon>
        <taxon>Euteleostomi</taxon>
        <taxon>Actinopterygii</taxon>
        <taxon>Neopterygii</taxon>
        <taxon>Teleostei</taxon>
        <taxon>Neoteleostei</taxon>
        <taxon>Acanthomorphata</taxon>
        <taxon>Carangaria</taxon>
        <taxon>Pleuronectiformes</taxon>
        <taxon>Pleuronectoidei</taxon>
        <taxon>Soleidae</taxon>
        <taxon>Solea</taxon>
    </lineage>
</organism>
<dbReference type="InterPro" id="IPR019323">
    <property type="entry name" value="ELKS/CAST"/>
</dbReference>
<keyword evidence="12" id="KW-1185">Reference proteome</keyword>
<keyword evidence="6" id="KW-0206">Cytoskeleton</keyword>
<dbReference type="GO" id="GO:0048167">
    <property type="term" value="P:regulation of synaptic plasticity"/>
    <property type="evidence" value="ECO:0007669"/>
    <property type="project" value="TreeGrafter"/>
</dbReference>
<evidence type="ECO:0000256" key="4">
    <source>
        <dbReference type="ARBA" id="ARBA00023018"/>
    </source>
</evidence>
<feature type="non-terminal residue" evidence="11">
    <location>
        <position position="192"/>
    </location>
</feature>
<keyword evidence="2" id="KW-0963">Cytoplasm</keyword>
<keyword evidence="5 9" id="KW-0175">Coiled coil</keyword>
<evidence type="ECO:0000313" key="11">
    <source>
        <dbReference type="EMBL" id="KAG7468770.1"/>
    </source>
</evidence>
<evidence type="ECO:0000256" key="7">
    <source>
        <dbReference type="ARBA" id="ARBA00023273"/>
    </source>
</evidence>
<dbReference type="PANTHER" id="PTHR18861:SF3">
    <property type="entry name" value="ERC PROTEIN 2"/>
    <property type="match status" value="1"/>
</dbReference>
<feature type="compositionally biased region" description="Basic and acidic residues" evidence="10">
    <location>
        <begin position="163"/>
        <end position="175"/>
    </location>
</feature>
<feature type="region of interest" description="Disordered" evidence="10">
    <location>
        <begin position="84"/>
        <end position="122"/>
    </location>
</feature>
<feature type="coiled-coil region" evidence="9">
    <location>
        <begin position="124"/>
        <end position="151"/>
    </location>
</feature>
<name>A0AAV6PMW4_SOLSE</name>
<evidence type="ECO:0000256" key="9">
    <source>
        <dbReference type="SAM" id="Coils"/>
    </source>
</evidence>
<gene>
    <name evidence="11" type="ORF">JOB18_034867</name>
</gene>
<dbReference type="AlphaFoldDB" id="A0AAV6PMW4"/>
<evidence type="ECO:0000256" key="5">
    <source>
        <dbReference type="ARBA" id="ARBA00023054"/>
    </source>
</evidence>
<evidence type="ECO:0000256" key="8">
    <source>
        <dbReference type="ARBA" id="ARBA00034106"/>
    </source>
</evidence>
<dbReference type="EMBL" id="JAGKHQ010000446">
    <property type="protein sequence ID" value="KAG7468770.1"/>
    <property type="molecule type" value="Genomic_DNA"/>
</dbReference>
<keyword evidence="7" id="KW-0966">Cell projection</keyword>
<evidence type="ECO:0000256" key="6">
    <source>
        <dbReference type="ARBA" id="ARBA00023212"/>
    </source>
</evidence>
<proteinExistence type="predicted"/>
<evidence type="ECO:0000256" key="2">
    <source>
        <dbReference type="ARBA" id="ARBA00022490"/>
    </source>
</evidence>
<keyword evidence="4" id="KW-0770">Synapse</keyword>
<protein>
    <submittedName>
        <fullName evidence="11">ERC 2-like</fullName>
    </submittedName>
</protein>
<evidence type="ECO:0000256" key="3">
    <source>
        <dbReference type="ARBA" id="ARBA00022553"/>
    </source>
</evidence>
<keyword evidence="3" id="KW-0597">Phosphoprotein</keyword>
<accession>A0AAV6PMW4</accession>
<comment type="subcellular location">
    <subcellularLocation>
        <location evidence="1">Cytoplasm</location>
        <location evidence="1">Cytoskeleton</location>
    </subcellularLocation>
    <subcellularLocation>
        <location evidence="8">Presynapse</location>
    </subcellularLocation>
</comment>
<feature type="region of interest" description="Disordered" evidence="10">
    <location>
        <begin position="163"/>
        <end position="192"/>
    </location>
</feature>
<dbReference type="GO" id="GO:0098882">
    <property type="term" value="F:structural constituent of presynaptic active zone"/>
    <property type="evidence" value="ECO:0007669"/>
    <property type="project" value="TreeGrafter"/>
</dbReference>
<feature type="compositionally biased region" description="Polar residues" evidence="10">
    <location>
        <begin position="84"/>
        <end position="96"/>
    </location>
</feature>
<feature type="non-terminal residue" evidence="11">
    <location>
        <position position="1"/>
    </location>
</feature>
<dbReference type="Proteomes" id="UP000693946">
    <property type="component" value="Unassembled WGS sequence"/>
</dbReference>
<comment type="caution">
    <text evidence="11">The sequence shown here is derived from an EMBL/GenBank/DDBJ whole genome shotgun (WGS) entry which is preliminary data.</text>
</comment>
<dbReference type="Pfam" id="PF10174">
    <property type="entry name" value="Cast"/>
    <property type="match status" value="2"/>
</dbReference>
<dbReference type="GO" id="GO:0048788">
    <property type="term" value="C:cytoskeleton of presynaptic active zone"/>
    <property type="evidence" value="ECO:0007669"/>
    <property type="project" value="TreeGrafter"/>
</dbReference>
<evidence type="ECO:0000256" key="1">
    <source>
        <dbReference type="ARBA" id="ARBA00004245"/>
    </source>
</evidence>
<dbReference type="PANTHER" id="PTHR18861">
    <property type="entry name" value="ELKS/RAB6-INTERACTING/CAST PROTEIN"/>
    <property type="match status" value="1"/>
</dbReference>
<dbReference type="GO" id="GO:0030424">
    <property type="term" value="C:axon"/>
    <property type="evidence" value="ECO:0007669"/>
    <property type="project" value="UniProtKB-SubCell"/>
</dbReference>
<evidence type="ECO:0000256" key="10">
    <source>
        <dbReference type="SAM" id="MobiDB-lite"/>
    </source>
</evidence>
<sequence length="192" mass="22065">IENLLEQLKDKDKQLAGLRERVQGFQTDSSNTDTALATLEEALSEKERVIENLREQREREDRVRLEELDQLRKENHELKDKLSQIQTTNHGLTPNQRPDGEVPAKVNGPPAVSPTSTEDAVRKCPDINDRLRLLEQEVSRYREESGRSQAEVERLMAALRDAETDKKIPDVERQIKSPNVHKHMVPGDMRTD</sequence>
<evidence type="ECO:0000313" key="12">
    <source>
        <dbReference type="Proteomes" id="UP000693946"/>
    </source>
</evidence>
<dbReference type="GO" id="GO:0007274">
    <property type="term" value="P:neuromuscular synaptic transmission"/>
    <property type="evidence" value="ECO:0007669"/>
    <property type="project" value="TreeGrafter"/>
</dbReference>
<reference evidence="11 12" key="1">
    <citation type="journal article" date="2021" name="Sci. Rep.">
        <title>Chromosome anchoring in Senegalese sole (Solea senegalensis) reveals sex-associated markers and genome rearrangements in flatfish.</title>
        <authorList>
            <person name="Guerrero-Cozar I."/>
            <person name="Gomez-Garrido J."/>
            <person name="Berbel C."/>
            <person name="Martinez-Blanch J.F."/>
            <person name="Alioto T."/>
            <person name="Claros M.G."/>
            <person name="Gagnaire P.A."/>
            <person name="Manchado M."/>
        </authorList>
    </citation>
    <scope>NUCLEOTIDE SEQUENCE [LARGE SCALE GENOMIC DNA]</scope>
    <source>
        <strain evidence="11">Sse05_10M</strain>
    </source>
</reference>